<evidence type="ECO:0000313" key="4">
    <source>
        <dbReference type="Proteomes" id="UP001201985"/>
    </source>
</evidence>
<dbReference type="Pfam" id="PF03061">
    <property type="entry name" value="4HBT"/>
    <property type="match status" value="1"/>
</dbReference>
<name>A0ABS9W2J5_9PROT</name>
<dbReference type="Gene3D" id="3.10.129.10">
    <property type="entry name" value="Hotdog Thioesterase"/>
    <property type="match status" value="1"/>
</dbReference>
<keyword evidence="4" id="KW-1185">Reference proteome</keyword>
<dbReference type="InterPro" id="IPR003736">
    <property type="entry name" value="PAAI_dom"/>
</dbReference>
<proteinExistence type="predicted"/>
<dbReference type="EMBL" id="JALBUU010000004">
    <property type="protein sequence ID" value="MCI0753278.1"/>
    <property type="molecule type" value="Genomic_DNA"/>
</dbReference>
<reference evidence="3 4" key="1">
    <citation type="submission" date="2022-03" db="EMBL/GenBank/DDBJ databases">
        <title>Complete genome analysis of Roseomonas KG 17.1 : a prolific producer of plant growth promoters.</title>
        <authorList>
            <person name="Saadouli I."/>
            <person name="Najjari A."/>
            <person name="Mosbah A."/>
            <person name="Ouzari H.I."/>
        </authorList>
    </citation>
    <scope>NUCLEOTIDE SEQUENCE [LARGE SCALE GENOMIC DNA]</scope>
    <source>
        <strain evidence="3 4">KG17-1</strain>
    </source>
</reference>
<evidence type="ECO:0000313" key="3">
    <source>
        <dbReference type="EMBL" id="MCI0753278.1"/>
    </source>
</evidence>
<organism evidence="3 4">
    <name type="scientific">Teichococcus vastitatis</name>
    <dbReference type="NCBI Taxonomy" id="2307076"/>
    <lineage>
        <taxon>Bacteria</taxon>
        <taxon>Pseudomonadati</taxon>
        <taxon>Pseudomonadota</taxon>
        <taxon>Alphaproteobacteria</taxon>
        <taxon>Acetobacterales</taxon>
        <taxon>Roseomonadaceae</taxon>
        <taxon>Roseomonas</taxon>
    </lineage>
</organism>
<feature type="domain" description="Thioesterase" evidence="2">
    <location>
        <begin position="48"/>
        <end position="123"/>
    </location>
</feature>
<keyword evidence="1" id="KW-0378">Hydrolase</keyword>
<dbReference type="RefSeq" id="WP_157985752.1">
    <property type="nucleotide sequence ID" value="NZ_JALBUU010000004.1"/>
</dbReference>
<evidence type="ECO:0000256" key="1">
    <source>
        <dbReference type="ARBA" id="ARBA00022801"/>
    </source>
</evidence>
<dbReference type="CDD" id="cd03443">
    <property type="entry name" value="PaaI_thioesterase"/>
    <property type="match status" value="1"/>
</dbReference>
<sequence>MTPAALTALMQQGLRLTADWGIEVLSAADGRAVLRLPPNPALWRPGPTLSGPALMGLADVAIWAAVMASGAQEADALTANLSIHFLRPAGTAAVLAEARLVREGRRSVYAEVWLRAEHDERPCAHVTSGWLRTGS</sequence>
<dbReference type="InterPro" id="IPR029069">
    <property type="entry name" value="HotDog_dom_sf"/>
</dbReference>
<accession>A0ABS9W2J5</accession>
<dbReference type="InterPro" id="IPR006683">
    <property type="entry name" value="Thioestr_dom"/>
</dbReference>
<dbReference type="NCBIfam" id="TIGR00369">
    <property type="entry name" value="unchar_dom_1"/>
    <property type="match status" value="1"/>
</dbReference>
<evidence type="ECO:0000259" key="2">
    <source>
        <dbReference type="Pfam" id="PF03061"/>
    </source>
</evidence>
<gene>
    <name evidence="3" type="ORF">MON41_05800</name>
</gene>
<dbReference type="Proteomes" id="UP001201985">
    <property type="component" value="Unassembled WGS sequence"/>
</dbReference>
<protein>
    <submittedName>
        <fullName evidence="3">PaaI family thioesterase</fullName>
    </submittedName>
</protein>
<comment type="caution">
    <text evidence="3">The sequence shown here is derived from an EMBL/GenBank/DDBJ whole genome shotgun (WGS) entry which is preliminary data.</text>
</comment>
<dbReference type="SUPFAM" id="SSF54637">
    <property type="entry name" value="Thioesterase/thiol ester dehydrase-isomerase"/>
    <property type="match status" value="1"/>
</dbReference>